<feature type="transmembrane region" description="Helical" evidence="5">
    <location>
        <begin position="215"/>
        <end position="233"/>
    </location>
</feature>
<evidence type="ECO:0000256" key="4">
    <source>
        <dbReference type="ARBA" id="ARBA00023136"/>
    </source>
</evidence>
<keyword evidence="2 5" id="KW-0812">Transmembrane</keyword>
<feature type="transmembrane region" description="Helical" evidence="5">
    <location>
        <begin position="245"/>
        <end position="265"/>
    </location>
</feature>
<feature type="transmembrane region" description="Helical" evidence="5">
    <location>
        <begin position="36"/>
        <end position="55"/>
    </location>
</feature>
<feature type="domain" description="EamA" evidence="6">
    <location>
        <begin position="155"/>
        <end position="286"/>
    </location>
</feature>
<dbReference type="InterPro" id="IPR050638">
    <property type="entry name" value="AA-Vitamin_Transporters"/>
</dbReference>
<evidence type="ECO:0000256" key="2">
    <source>
        <dbReference type="ARBA" id="ARBA00022692"/>
    </source>
</evidence>
<gene>
    <name evidence="7" type="ORF">HK414_08380</name>
</gene>
<dbReference type="Gene3D" id="1.10.3730.20">
    <property type="match status" value="2"/>
</dbReference>
<evidence type="ECO:0000256" key="3">
    <source>
        <dbReference type="ARBA" id="ARBA00022989"/>
    </source>
</evidence>
<feature type="transmembrane region" description="Helical" evidence="5">
    <location>
        <begin position="95"/>
        <end position="113"/>
    </location>
</feature>
<dbReference type="PANTHER" id="PTHR32322">
    <property type="entry name" value="INNER MEMBRANE TRANSPORTER"/>
    <property type="match status" value="1"/>
</dbReference>
<evidence type="ECO:0000313" key="8">
    <source>
        <dbReference type="Proteomes" id="UP000500826"/>
    </source>
</evidence>
<comment type="subcellular location">
    <subcellularLocation>
        <location evidence="1">Membrane</location>
        <topology evidence="1">Multi-pass membrane protein</topology>
    </subcellularLocation>
</comment>
<feature type="transmembrane region" description="Helical" evidence="5">
    <location>
        <begin position="149"/>
        <end position="170"/>
    </location>
</feature>
<keyword evidence="4 5" id="KW-0472">Membrane</keyword>
<feature type="transmembrane region" description="Helical" evidence="5">
    <location>
        <begin position="67"/>
        <end position="89"/>
    </location>
</feature>
<evidence type="ECO:0000259" key="6">
    <source>
        <dbReference type="Pfam" id="PF00892"/>
    </source>
</evidence>
<protein>
    <submittedName>
        <fullName evidence="7">DMT family transporter</fullName>
    </submittedName>
</protein>
<evidence type="ECO:0000256" key="1">
    <source>
        <dbReference type="ARBA" id="ARBA00004141"/>
    </source>
</evidence>
<feature type="transmembrane region" description="Helical" evidence="5">
    <location>
        <begin position="271"/>
        <end position="290"/>
    </location>
</feature>
<dbReference type="EMBL" id="CP053418">
    <property type="protein sequence ID" value="QJW83964.1"/>
    <property type="molecule type" value="Genomic_DNA"/>
</dbReference>
<proteinExistence type="predicted"/>
<evidence type="ECO:0000256" key="5">
    <source>
        <dbReference type="SAM" id="Phobius"/>
    </source>
</evidence>
<dbReference type="PANTHER" id="PTHR32322:SF9">
    <property type="entry name" value="AMINO-ACID METABOLITE EFFLUX PUMP-RELATED"/>
    <property type="match status" value="1"/>
</dbReference>
<accession>A0ABX6P1N3</accession>
<name>A0ABX6P1N3_9BURK</name>
<dbReference type="Pfam" id="PF00892">
    <property type="entry name" value="EamA"/>
    <property type="match status" value="2"/>
</dbReference>
<dbReference type="Proteomes" id="UP000500826">
    <property type="component" value="Chromosome"/>
</dbReference>
<feature type="transmembrane region" description="Helical" evidence="5">
    <location>
        <begin position="120"/>
        <end position="137"/>
    </location>
</feature>
<keyword evidence="3 5" id="KW-1133">Transmembrane helix</keyword>
<feature type="domain" description="EamA" evidence="6">
    <location>
        <begin position="10"/>
        <end position="136"/>
    </location>
</feature>
<dbReference type="InterPro" id="IPR037185">
    <property type="entry name" value="EmrE-like"/>
</dbReference>
<organism evidence="7 8">
    <name type="scientific">Ramlibacter terrae</name>
    <dbReference type="NCBI Taxonomy" id="2732511"/>
    <lineage>
        <taxon>Bacteria</taxon>
        <taxon>Pseudomonadati</taxon>
        <taxon>Pseudomonadota</taxon>
        <taxon>Betaproteobacteria</taxon>
        <taxon>Burkholderiales</taxon>
        <taxon>Comamonadaceae</taxon>
        <taxon>Ramlibacter</taxon>
    </lineage>
</organism>
<dbReference type="SUPFAM" id="SSF103481">
    <property type="entry name" value="Multidrug resistance efflux transporter EmrE"/>
    <property type="match status" value="2"/>
</dbReference>
<keyword evidence="8" id="KW-1185">Reference proteome</keyword>
<dbReference type="InterPro" id="IPR000620">
    <property type="entry name" value="EamA_dom"/>
</dbReference>
<feature type="transmembrane region" description="Helical" evidence="5">
    <location>
        <begin position="182"/>
        <end position="203"/>
    </location>
</feature>
<reference evidence="7 8" key="1">
    <citation type="submission" date="2020-05" db="EMBL/GenBank/DDBJ databases">
        <title>Ramlibacter rhizophilus sp. nov., isolated from rhizosphere soil of national flower Mugunghwa from South Korea.</title>
        <authorList>
            <person name="Zheng-Fei Y."/>
            <person name="Huan T."/>
        </authorList>
    </citation>
    <scope>NUCLEOTIDE SEQUENCE [LARGE SCALE GENOMIC DNA]</scope>
    <source>
        <strain evidence="7 8">H242</strain>
    </source>
</reference>
<sequence length="300" mass="31377">MPASSIADFVLLAAIWGASFLFTRYAVIDFGVVPTAALRVGVAAAFPVPLMLARGHGPEFRRHWKKVCLIGLLNSGIPFLLFAFALLSITTGLSAILNATVPLFGALVAWAWLKDRPTGSRVLGLVIGFAGVAMLAWDKASFKPDAVSGIAPARAILGCLVATVCYAFAASATKRWLTGVPSLVNATGSQLGASIALAVPALWFVPAQMPGTRAWLSLLALGVMCTGIAYILYFRLIEQAGPARALAVTFVVPVFAILYGALLLGEQVTPRMVVCGVVIVCGTALSTGLLKLPALRRSPA</sequence>
<evidence type="ECO:0000313" key="7">
    <source>
        <dbReference type="EMBL" id="QJW83964.1"/>
    </source>
</evidence>